<keyword evidence="4" id="KW-1185">Reference proteome</keyword>
<feature type="compositionally biased region" description="Basic and acidic residues" evidence="1">
    <location>
        <begin position="491"/>
        <end position="502"/>
    </location>
</feature>
<feature type="region of interest" description="Disordered" evidence="1">
    <location>
        <begin position="383"/>
        <end position="512"/>
    </location>
</feature>
<dbReference type="EMBL" id="LAZP02000262">
    <property type="protein sequence ID" value="PFH58741.1"/>
    <property type="molecule type" value="Genomic_DNA"/>
</dbReference>
<accession>A0A2A9PCL0</accession>
<dbReference type="AlphaFoldDB" id="A0A2A9PCL0"/>
<dbReference type="STRING" id="268505.A0A2A9PCL0"/>
<sequence length="512" mass="56805">MASSNAAVMADEPGALDVDEVLRQVMQDDQEEWEYEYSTTETETFYLTMELSYPEFKGRSTLSLPHHRGAYYKGGTDPSMAFPGPVAAETEGGGGGVLSDDEDDADKDDENDNEIEKEGDDDDDENDDDDDDDNDGDVPAVDPGNDTEMHKVTAQEEENGEGDEDDEEDEDVDDDQGEEEDEDAPLVDPALKRSVVDTRRAANKAKDTERDKEPEGSDDNGEVEGEADGNGNGNGDDDDDDGGDDNSHQLEDIQILDLHSARPLISYRGRVFEGRWAEVIGTEAILAYHDDKRPLPALRNLADGIDVLAASSSRIMTTEKLVKPKVPEADTLAPIRCEWNIRIPPGKRRTQEKMQQVHFLENMIALKKKKGQTDQVTVFAKDGAGKDWNDRHGLDYKPRYKKRTGNRGKAGEEDEEGEEDNVDDEVEDEDPDSRRRRRLRQQQRRRRRRAAEELRARAGLRGGDGGGQRRRKRDESGGAVGADAEAAGGRDAGRRGQGHDGGLKGQWVRGYE</sequence>
<comment type="caution">
    <text evidence="3">The sequence shown here is derived from an EMBL/GenBank/DDBJ whole genome shotgun (WGS) entry which is preliminary data.</text>
</comment>
<feature type="region of interest" description="Disordered" evidence="1">
    <location>
        <begin position="58"/>
        <end position="248"/>
    </location>
</feature>
<feature type="compositionally biased region" description="Acidic residues" evidence="1">
    <location>
        <begin position="155"/>
        <end position="185"/>
    </location>
</feature>
<organism evidence="3 4">
    <name type="scientific">Ophiocordyceps unilateralis</name>
    <name type="common">Zombie-ant fungus</name>
    <name type="synonym">Torrubia unilateralis</name>
    <dbReference type="NCBI Taxonomy" id="268505"/>
    <lineage>
        <taxon>Eukaryota</taxon>
        <taxon>Fungi</taxon>
        <taxon>Dikarya</taxon>
        <taxon>Ascomycota</taxon>
        <taxon>Pezizomycotina</taxon>
        <taxon>Sordariomycetes</taxon>
        <taxon>Hypocreomycetidae</taxon>
        <taxon>Hypocreales</taxon>
        <taxon>Ophiocordycipitaceae</taxon>
        <taxon>Ophiocordyceps</taxon>
    </lineage>
</organism>
<evidence type="ECO:0000313" key="3">
    <source>
        <dbReference type="EMBL" id="PFH58741.1"/>
    </source>
</evidence>
<feature type="compositionally biased region" description="Acidic residues" evidence="1">
    <location>
        <begin position="235"/>
        <end position="244"/>
    </location>
</feature>
<dbReference type="Gene3D" id="2.60.40.4370">
    <property type="match status" value="1"/>
</dbReference>
<evidence type="ECO:0000256" key="1">
    <source>
        <dbReference type="SAM" id="MobiDB-lite"/>
    </source>
</evidence>
<dbReference type="Proteomes" id="UP000037136">
    <property type="component" value="Unassembled WGS sequence"/>
</dbReference>
<feature type="compositionally biased region" description="Acidic residues" evidence="1">
    <location>
        <begin position="99"/>
        <end position="136"/>
    </location>
</feature>
<protein>
    <recommendedName>
        <fullName evidence="2">Transcription factor TFIIIC triple barrel domain-containing protein</fullName>
    </recommendedName>
</protein>
<evidence type="ECO:0000259" key="2">
    <source>
        <dbReference type="Pfam" id="PF10419"/>
    </source>
</evidence>
<reference evidence="3 4" key="2">
    <citation type="journal article" date="2017" name="Sci. Rep.">
        <title>Ant-infecting Ophiocordyceps genomes reveal a high diversity of potential behavioral manipulation genes and a possible major role for enterotoxins.</title>
        <authorList>
            <person name="de Bekker C."/>
            <person name="Ohm R.A."/>
            <person name="Evans H.C."/>
            <person name="Brachmann A."/>
            <person name="Hughes D.P."/>
        </authorList>
    </citation>
    <scope>NUCLEOTIDE SEQUENCE [LARGE SCALE GENOMIC DNA]</scope>
    <source>
        <strain evidence="3 4">SC16a</strain>
    </source>
</reference>
<name>A0A2A9PCL0_OPHUN</name>
<dbReference type="Pfam" id="PF10419">
    <property type="entry name" value="TFIIIC_sub6"/>
    <property type="match status" value="1"/>
</dbReference>
<feature type="compositionally biased region" description="Acidic residues" evidence="1">
    <location>
        <begin position="216"/>
        <end position="227"/>
    </location>
</feature>
<feature type="compositionally biased region" description="Basic and acidic residues" evidence="1">
    <location>
        <begin position="383"/>
        <end position="398"/>
    </location>
</feature>
<dbReference type="PANTHER" id="PTHR35711">
    <property type="entry name" value="EXPRESSED PROTEIN"/>
    <property type="match status" value="1"/>
</dbReference>
<dbReference type="InterPro" id="IPR019481">
    <property type="entry name" value="TFIIIC_triple_barrel"/>
</dbReference>
<gene>
    <name evidence="3" type="ORF">XA68_13301</name>
</gene>
<feature type="compositionally biased region" description="Acidic residues" evidence="1">
    <location>
        <begin position="412"/>
        <end position="431"/>
    </location>
</feature>
<feature type="compositionally biased region" description="Basic and acidic residues" evidence="1">
    <location>
        <begin position="190"/>
        <end position="215"/>
    </location>
</feature>
<feature type="compositionally biased region" description="Basic residues" evidence="1">
    <location>
        <begin position="434"/>
        <end position="449"/>
    </location>
</feature>
<evidence type="ECO:0000313" key="4">
    <source>
        <dbReference type="Proteomes" id="UP000037136"/>
    </source>
</evidence>
<reference evidence="3 4" key="1">
    <citation type="journal article" date="2015" name="BMC Genomics">
        <title>Gene expression during zombie ant biting behavior reflects the complexity underlying fungal parasitic behavioral manipulation.</title>
        <authorList>
            <person name="de Bekker C."/>
            <person name="Ohm R.A."/>
            <person name="Loreto R.G."/>
            <person name="Sebastian A."/>
            <person name="Albert I."/>
            <person name="Merrow M."/>
            <person name="Brachmann A."/>
            <person name="Hughes D.P."/>
        </authorList>
    </citation>
    <scope>NUCLEOTIDE SEQUENCE [LARGE SCALE GENOMIC DNA]</scope>
    <source>
        <strain evidence="3 4">SC16a</strain>
    </source>
</reference>
<dbReference type="PANTHER" id="PTHR35711:SF1">
    <property type="entry name" value="ECTODERMAL, ISOFORM F"/>
    <property type="match status" value="1"/>
</dbReference>
<dbReference type="OrthoDB" id="1877767at2759"/>
<proteinExistence type="predicted"/>
<feature type="domain" description="Transcription factor TFIIIC triple barrel" evidence="2">
    <location>
        <begin position="40"/>
        <end position="319"/>
    </location>
</feature>